<organism evidence="4 5">
    <name type="scientific">Aspergillus keveii</name>
    <dbReference type="NCBI Taxonomy" id="714993"/>
    <lineage>
        <taxon>Eukaryota</taxon>
        <taxon>Fungi</taxon>
        <taxon>Dikarya</taxon>
        <taxon>Ascomycota</taxon>
        <taxon>Pezizomycotina</taxon>
        <taxon>Eurotiomycetes</taxon>
        <taxon>Eurotiomycetidae</taxon>
        <taxon>Eurotiales</taxon>
        <taxon>Aspergillaceae</taxon>
        <taxon>Aspergillus</taxon>
        <taxon>Aspergillus subgen. Nidulantes</taxon>
    </lineage>
</organism>
<evidence type="ECO:0000256" key="2">
    <source>
        <dbReference type="SAM" id="Phobius"/>
    </source>
</evidence>
<name>A0ABR4FJ32_9EURO</name>
<keyword evidence="2" id="KW-0472">Membrane</keyword>
<evidence type="ECO:0000256" key="3">
    <source>
        <dbReference type="SAM" id="SignalP"/>
    </source>
</evidence>
<feature type="transmembrane region" description="Helical" evidence="2">
    <location>
        <begin position="301"/>
        <end position="322"/>
    </location>
</feature>
<feature type="chain" id="PRO_5046820174" evidence="3">
    <location>
        <begin position="19"/>
        <end position="377"/>
    </location>
</feature>
<sequence length="377" mass="40811">MRSRFALALATFLSATTANECRRDFTINPNDNITQLFDSCTTIIGNIEVGRGFDGDITLRNVFNITGTIEFRADTIHDDSRPVVYSFNAPDLTSLGGLYVMDFSVYELYMRNLRTVGSISVYVNEYALNLDLDELVEADSISISRAVSTVKLGALKTVNDALTISYHAANSSSDEPTGMNNGGRIDLPSLESAGALSLGGAWKDPSDFGMILDMEKMEEPYELDLPMLRSVDDQLLLSGNVKEIHTPRLTNFTSINITSTANLDCDAFIADIESTTEYPTDGSSVTCTFAKSGGLSKGAKIAIGVVVPIVVIAIIAAIALMWTRKKSGRESRARMELRGVNTGTIVPLPVERERGFAGQGGSERPLTPPPPYSSHGR</sequence>
<keyword evidence="5" id="KW-1185">Reference proteome</keyword>
<accession>A0ABR4FJ32</accession>
<gene>
    <name evidence="4" type="ORF">BJX66DRAFT_134892</name>
</gene>
<protein>
    <submittedName>
        <fullName evidence="4">Uncharacterized protein</fullName>
    </submittedName>
</protein>
<evidence type="ECO:0000313" key="5">
    <source>
        <dbReference type="Proteomes" id="UP001610563"/>
    </source>
</evidence>
<keyword evidence="2" id="KW-1133">Transmembrane helix</keyword>
<feature type="signal peptide" evidence="3">
    <location>
        <begin position="1"/>
        <end position="18"/>
    </location>
</feature>
<evidence type="ECO:0000313" key="4">
    <source>
        <dbReference type="EMBL" id="KAL2783251.1"/>
    </source>
</evidence>
<keyword evidence="2" id="KW-0812">Transmembrane</keyword>
<dbReference type="SUPFAM" id="SSF52058">
    <property type="entry name" value="L domain-like"/>
    <property type="match status" value="1"/>
</dbReference>
<keyword evidence="3" id="KW-0732">Signal</keyword>
<dbReference type="EMBL" id="JBFTWV010000253">
    <property type="protein sequence ID" value="KAL2783251.1"/>
    <property type="molecule type" value="Genomic_DNA"/>
</dbReference>
<reference evidence="4 5" key="1">
    <citation type="submission" date="2024-07" db="EMBL/GenBank/DDBJ databases">
        <title>Section-level genome sequencing and comparative genomics of Aspergillus sections Usti and Cavernicolus.</title>
        <authorList>
            <consortium name="Lawrence Berkeley National Laboratory"/>
            <person name="Nybo J.L."/>
            <person name="Vesth T.C."/>
            <person name="Theobald S."/>
            <person name="Frisvad J.C."/>
            <person name="Larsen T.O."/>
            <person name="Kjaerboelling I."/>
            <person name="Rothschild-Mancinelli K."/>
            <person name="Lyhne E.K."/>
            <person name="Kogle M.E."/>
            <person name="Barry K."/>
            <person name="Clum A."/>
            <person name="Na H."/>
            <person name="Ledsgaard L."/>
            <person name="Lin J."/>
            <person name="Lipzen A."/>
            <person name="Kuo A."/>
            <person name="Riley R."/>
            <person name="Mondo S."/>
            <person name="Labutti K."/>
            <person name="Haridas S."/>
            <person name="Pangalinan J."/>
            <person name="Salamov A.A."/>
            <person name="Simmons B.A."/>
            <person name="Magnuson J.K."/>
            <person name="Chen J."/>
            <person name="Drula E."/>
            <person name="Henrissat B."/>
            <person name="Wiebenga A."/>
            <person name="Lubbers R.J."/>
            <person name="Gomes A.C."/>
            <person name="Makela M.R."/>
            <person name="Stajich J."/>
            <person name="Grigoriev I.V."/>
            <person name="Mortensen U.H."/>
            <person name="De Vries R.P."/>
            <person name="Baker S.E."/>
            <person name="Andersen M.R."/>
        </authorList>
    </citation>
    <scope>NUCLEOTIDE SEQUENCE [LARGE SCALE GENOMIC DNA]</scope>
    <source>
        <strain evidence="4 5">CBS 209.92</strain>
    </source>
</reference>
<dbReference type="Proteomes" id="UP001610563">
    <property type="component" value="Unassembled WGS sequence"/>
</dbReference>
<proteinExistence type="predicted"/>
<feature type="compositionally biased region" description="Pro residues" evidence="1">
    <location>
        <begin position="366"/>
        <end position="377"/>
    </location>
</feature>
<feature type="region of interest" description="Disordered" evidence="1">
    <location>
        <begin position="350"/>
        <end position="377"/>
    </location>
</feature>
<evidence type="ECO:0000256" key="1">
    <source>
        <dbReference type="SAM" id="MobiDB-lite"/>
    </source>
</evidence>
<comment type="caution">
    <text evidence="4">The sequence shown here is derived from an EMBL/GenBank/DDBJ whole genome shotgun (WGS) entry which is preliminary data.</text>
</comment>